<dbReference type="AlphaFoldDB" id="A0A932MNQ2"/>
<evidence type="ECO:0000256" key="1">
    <source>
        <dbReference type="ARBA" id="ARBA00023186"/>
    </source>
</evidence>
<dbReference type="Gene3D" id="1.10.3480.10">
    <property type="entry name" value="TorD-like"/>
    <property type="match status" value="1"/>
</dbReference>
<dbReference type="InterPro" id="IPR020945">
    <property type="entry name" value="DMSO/NO3_reduct_chaperone"/>
</dbReference>
<feature type="compositionally biased region" description="Basic and acidic residues" evidence="2">
    <location>
        <begin position="224"/>
        <end position="240"/>
    </location>
</feature>
<reference evidence="3" key="1">
    <citation type="submission" date="2020-07" db="EMBL/GenBank/DDBJ databases">
        <title>Huge and variable diversity of episymbiotic CPR bacteria and DPANN archaea in groundwater ecosystems.</title>
        <authorList>
            <person name="He C.Y."/>
            <person name="Keren R."/>
            <person name="Whittaker M."/>
            <person name="Farag I.F."/>
            <person name="Doudna J."/>
            <person name="Cate J.H.D."/>
            <person name="Banfield J.F."/>
        </authorList>
    </citation>
    <scope>NUCLEOTIDE SEQUENCE</scope>
    <source>
        <strain evidence="3">NC_groundwater_763_Ag_S-0.2um_68_21</strain>
    </source>
</reference>
<feature type="region of interest" description="Disordered" evidence="2">
    <location>
        <begin position="215"/>
        <end position="240"/>
    </location>
</feature>
<gene>
    <name evidence="3" type="ORF">HYZ11_02290</name>
</gene>
<dbReference type="EMBL" id="JACPUR010000003">
    <property type="protein sequence ID" value="MBI3126416.1"/>
    <property type="molecule type" value="Genomic_DNA"/>
</dbReference>
<proteinExistence type="predicted"/>
<sequence>MLSRLFLAEAAADLMRVLAQGARERGRNAAAMDPLISEGWFQLGELCAKGEVQQWADDCSREYVTLFVGPGIPRLTPCESYYRSGRAYGPHLALVRGFMEKAGLEAAEDASEPADHISFEFQILQCLIEKQASCEAPDDEAEWLSLQGEFVRRHLGAWAPRFFEDIANEKPLFFGAFAKIGSGYIAWERSLLKEWGPQAEEENLVQIRLDRPWKGPLFDPSPPHPERIEQPLSEEKDSRS</sequence>
<dbReference type="PANTHER" id="PTHR34227">
    <property type="entry name" value="CHAPERONE PROTEIN YCDY"/>
    <property type="match status" value="1"/>
</dbReference>
<name>A0A932MNQ2_UNCTE</name>
<accession>A0A932MNQ2</accession>
<protein>
    <submittedName>
        <fullName evidence="3">Molecular chaperone TorD family protein</fullName>
    </submittedName>
</protein>
<evidence type="ECO:0000313" key="3">
    <source>
        <dbReference type="EMBL" id="MBI3126416.1"/>
    </source>
</evidence>
<evidence type="ECO:0000313" key="4">
    <source>
        <dbReference type="Proteomes" id="UP000782312"/>
    </source>
</evidence>
<dbReference type="InterPro" id="IPR036411">
    <property type="entry name" value="TorD-like_sf"/>
</dbReference>
<keyword evidence="1" id="KW-0143">Chaperone</keyword>
<organism evidence="3 4">
    <name type="scientific">Tectimicrobiota bacterium</name>
    <dbReference type="NCBI Taxonomy" id="2528274"/>
    <lineage>
        <taxon>Bacteria</taxon>
        <taxon>Pseudomonadati</taxon>
        <taxon>Nitrospinota/Tectimicrobiota group</taxon>
        <taxon>Candidatus Tectimicrobiota</taxon>
    </lineage>
</organism>
<evidence type="ECO:0000256" key="2">
    <source>
        <dbReference type="SAM" id="MobiDB-lite"/>
    </source>
</evidence>
<dbReference type="SUPFAM" id="SSF89155">
    <property type="entry name" value="TorD-like"/>
    <property type="match status" value="1"/>
</dbReference>
<dbReference type="Pfam" id="PF02613">
    <property type="entry name" value="Nitrate_red_del"/>
    <property type="match status" value="1"/>
</dbReference>
<dbReference type="PANTHER" id="PTHR34227:SF1">
    <property type="entry name" value="DIMETHYL SULFOXIDE REDUCTASE CHAPERONE-RELATED"/>
    <property type="match status" value="1"/>
</dbReference>
<comment type="caution">
    <text evidence="3">The sequence shown here is derived from an EMBL/GenBank/DDBJ whole genome shotgun (WGS) entry which is preliminary data.</text>
</comment>
<dbReference type="InterPro" id="IPR050289">
    <property type="entry name" value="TorD/DmsD_chaperones"/>
</dbReference>
<dbReference type="Proteomes" id="UP000782312">
    <property type="component" value="Unassembled WGS sequence"/>
</dbReference>